<accession>A0A8X6L4R8</accession>
<protein>
    <submittedName>
        <fullName evidence="1">Uncharacterized protein</fullName>
    </submittedName>
</protein>
<organism evidence="1 2">
    <name type="scientific">Trichonephila clavata</name>
    <name type="common">Joro spider</name>
    <name type="synonym">Nephila clavata</name>
    <dbReference type="NCBI Taxonomy" id="2740835"/>
    <lineage>
        <taxon>Eukaryota</taxon>
        <taxon>Metazoa</taxon>
        <taxon>Ecdysozoa</taxon>
        <taxon>Arthropoda</taxon>
        <taxon>Chelicerata</taxon>
        <taxon>Arachnida</taxon>
        <taxon>Araneae</taxon>
        <taxon>Araneomorphae</taxon>
        <taxon>Entelegynae</taxon>
        <taxon>Araneoidea</taxon>
        <taxon>Nephilidae</taxon>
        <taxon>Trichonephila</taxon>
    </lineage>
</organism>
<evidence type="ECO:0000313" key="1">
    <source>
        <dbReference type="EMBL" id="GFQ95356.1"/>
    </source>
</evidence>
<keyword evidence="2" id="KW-1185">Reference proteome</keyword>
<dbReference type="Proteomes" id="UP000887116">
    <property type="component" value="Unassembled WGS sequence"/>
</dbReference>
<proteinExistence type="predicted"/>
<evidence type="ECO:0000313" key="2">
    <source>
        <dbReference type="Proteomes" id="UP000887116"/>
    </source>
</evidence>
<name>A0A8X6L4R8_TRICU</name>
<reference evidence="1" key="1">
    <citation type="submission" date="2020-07" db="EMBL/GenBank/DDBJ databases">
        <title>Multicomponent nature underlies the extraordinary mechanical properties of spider dragline silk.</title>
        <authorList>
            <person name="Kono N."/>
            <person name="Nakamura H."/>
            <person name="Mori M."/>
            <person name="Yoshida Y."/>
            <person name="Ohtoshi R."/>
            <person name="Malay A.D."/>
            <person name="Moran D.A.P."/>
            <person name="Tomita M."/>
            <person name="Numata K."/>
            <person name="Arakawa K."/>
        </authorList>
    </citation>
    <scope>NUCLEOTIDE SEQUENCE</scope>
</reference>
<dbReference type="EMBL" id="BMAO01024440">
    <property type="protein sequence ID" value="GFQ95356.1"/>
    <property type="molecule type" value="Genomic_DNA"/>
</dbReference>
<sequence length="117" mass="13589">MNFEIPQIICHSKQPTVPRLLGSRYDFNSRLRLRIQYCSAQFCRISIVPAPVCRIPVVFRAPVSDSVVFGLKCDRRRQCSGFSIRFEGFILAPALQFPSCSFVRHRFALWWFIYSPA</sequence>
<comment type="caution">
    <text evidence="1">The sequence shown here is derived from an EMBL/GenBank/DDBJ whole genome shotgun (WGS) entry which is preliminary data.</text>
</comment>
<gene>
    <name evidence="1" type="ORF">TNCT_117861</name>
</gene>
<dbReference type="AlphaFoldDB" id="A0A8X6L4R8"/>